<evidence type="ECO:0000313" key="2">
    <source>
        <dbReference type="EMBL" id="GAF81988.1"/>
    </source>
</evidence>
<name>X0SLP9_9ZZZZ</name>
<dbReference type="Pfam" id="PF05048">
    <property type="entry name" value="NosD"/>
    <property type="match status" value="1"/>
</dbReference>
<dbReference type="InterPro" id="IPR012334">
    <property type="entry name" value="Pectin_lyas_fold"/>
</dbReference>
<feature type="non-terminal residue" evidence="2">
    <location>
        <position position="227"/>
    </location>
</feature>
<dbReference type="SUPFAM" id="SSF51126">
    <property type="entry name" value="Pectin lyase-like"/>
    <property type="match status" value="1"/>
</dbReference>
<dbReference type="Gene3D" id="2.160.20.10">
    <property type="entry name" value="Single-stranded right-handed beta-helix, Pectin lyase-like"/>
    <property type="match status" value="1"/>
</dbReference>
<feature type="domain" description="Periplasmic copper-binding protein NosD beta helix" evidence="1">
    <location>
        <begin position="84"/>
        <end position="207"/>
    </location>
</feature>
<protein>
    <recommendedName>
        <fullName evidence="1">Periplasmic copper-binding protein NosD beta helix domain-containing protein</fullName>
    </recommendedName>
</protein>
<comment type="caution">
    <text evidence="2">The sequence shown here is derived from an EMBL/GenBank/DDBJ whole genome shotgun (WGS) entry which is preliminary data.</text>
</comment>
<evidence type="ECO:0000259" key="1">
    <source>
        <dbReference type="Pfam" id="PF05048"/>
    </source>
</evidence>
<gene>
    <name evidence="2" type="ORF">S01H1_04035</name>
</gene>
<proteinExistence type="predicted"/>
<dbReference type="InterPro" id="IPR011050">
    <property type="entry name" value="Pectin_lyase_fold/virulence"/>
</dbReference>
<organism evidence="2">
    <name type="scientific">marine sediment metagenome</name>
    <dbReference type="NCBI Taxonomy" id="412755"/>
    <lineage>
        <taxon>unclassified sequences</taxon>
        <taxon>metagenomes</taxon>
        <taxon>ecological metagenomes</taxon>
    </lineage>
</organism>
<accession>X0SLP9</accession>
<dbReference type="AlphaFoldDB" id="X0SLP9"/>
<reference evidence="2" key="1">
    <citation type="journal article" date="2014" name="Front. Microbiol.">
        <title>High frequency of phylogenetically diverse reductive dehalogenase-homologous genes in deep subseafloor sedimentary metagenomes.</title>
        <authorList>
            <person name="Kawai M."/>
            <person name="Futagami T."/>
            <person name="Toyoda A."/>
            <person name="Takaki Y."/>
            <person name="Nishi S."/>
            <person name="Hori S."/>
            <person name="Arai W."/>
            <person name="Tsubouchi T."/>
            <person name="Morono Y."/>
            <person name="Uchiyama I."/>
            <person name="Ito T."/>
            <person name="Fujiyama A."/>
            <person name="Inagaki F."/>
            <person name="Takami H."/>
        </authorList>
    </citation>
    <scope>NUCLEOTIDE SEQUENCE</scope>
    <source>
        <strain evidence="2">Expedition CK06-06</strain>
    </source>
</reference>
<dbReference type="EMBL" id="BARS01002154">
    <property type="protein sequence ID" value="GAF81988.1"/>
    <property type="molecule type" value="Genomic_DNA"/>
</dbReference>
<dbReference type="InterPro" id="IPR007742">
    <property type="entry name" value="NosD_dom"/>
</dbReference>
<sequence length="227" mass="23892">MVGVALCVTFASLQYVNFFSDAIVVPRDFPSVQAALDHAPPGARIILQAGKGPFLGPLLIQTPGVSISSKGGKARLHYEGSDPAITIHSDQVTVRGIVVEASGIGIRLEAVNDCLIEDIAIEGTPLGIQLLESYGSHLTNLSINGGQTGIEITSSGGNHLRQIQIERVALTGVRLVNAWSNSINTVSVVDAQVGISLEQDSEKNEILSSRLDQCVVSGVEILNSTNN</sequence>